<accession>A0AAW8U2A6</accession>
<comment type="caution">
    <text evidence="2">The sequence shown here is derived from an EMBL/GenBank/DDBJ whole genome shotgun (WGS) entry which is preliminary data.</text>
</comment>
<dbReference type="PANTHER" id="PTHR33594:SF1">
    <property type="entry name" value="HD_PDEASE DOMAIN-CONTAINING PROTEIN"/>
    <property type="match status" value="1"/>
</dbReference>
<dbReference type="AlphaFoldDB" id="A0AAW8U2A6"/>
<dbReference type="Proteomes" id="UP001256711">
    <property type="component" value="Unassembled WGS sequence"/>
</dbReference>
<dbReference type="CDD" id="cd00077">
    <property type="entry name" value="HDc"/>
    <property type="match status" value="1"/>
</dbReference>
<dbReference type="InterPro" id="IPR003607">
    <property type="entry name" value="HD/PDEase_dom"/>
</dbReference>
<protein>
    <submittedName>
        <fullName evidence="2">HD domain-containing protein</fullName>
    </submittedName>
</protein>
<dbReference type="PROSITE" id="PS51831">
    <property type="entry name" value="HD"/>
    <property type="match status" value="1"/>
</dbReference>
<dbReference type="Gene3D" id="1.10.472.50">
    <property type="entry name" value="HD-domain/PDEase-like"/>
    <property type="match status" value="1"/>
</dbReference>
<evidence type="ECO:0000313" key="3">
    <source>
        <dbReference type="Proteomes" id="UP001256711"/>
    </source>
</evidence>
<dbReference type="PANTHER" id="PTHR33594">
    <property type="entry name" value="SUPERFAMILY HYDROLASE, PUTATIVE (AFU_ORTHOLOGUE AFUA_1G03035)-RELATED"/>
    <property type="match status" value="1"/>
</dbReference>
<reference evidence="2" key="1">
    <citation type="submission" date="2023-03" db="EMBL/GenBank/DDBJ databases">
        <authorList>
            <person name="Shen W."/>
            <person name="Cai J."/>
        </authorList>
    </citation>
    <scope>NUCLEOTIDE SEQUENCE</scope>
    <source>
        <strain evidence="2">B226-2</strain>
    </source>
</reference>
<dbReference type="Gene3D" id="1.20.58.1910">
    <property type="match status" value="1"/>
</dbReference>
<proteinExistence type="predicted"/>
<organism evidence="2 3">
    <name type="scientific">Enterococcus asini</name>
    <dbReference type="NCBI Taxonomy" id="57732"/>
    <lineage>
        <taxon>Bacteria</taxon>
        <taxon>Bacillati</taxon>
        <taxon>Bacillota</taxon>
        <taxon>Bacilli</taxon>
        <taxon>Lactobacillales</taxon>
        <taxon>Enterococcaceae</taxon>
        <taxon>Enterococcus</taxon>
    </lineage>
</organism>
<gene>
    <name evidence="2" type="ORF">P7H43_11040</name>
</gene>
<dbReference type="RefSeq" id="WP_311835687.1">
    <property type="nucleotide sequence ID" value="NZ_JARQBJ010000005.1"/>
</dbReference>
<dbReference type="SUPFAM" id="SSF109604">
    <property type="entry name" value="HD-domain/PDEase-like"/>
    <property type="match status" value="1"/>
</dbReference>
<sequence length="222" mass="24911">MNEAQLQEVTAQIAGIMDYAKQHLAHDGSGHGYDHAQRVAHLAEKILAHTEEPVDATVVLAACYLHDTIDDKVVADVEAATEDLREFLGTQGLSGEQVLEILLIIDNLSFSKQYFGNSLPLPLTGQIVQDADRLEALGAMGLLRTAYFGGYSGHPLHDPNMEPKKFTSKAEYRQGTTVINHVYEKLFLLVDLMNTPYGKQEGLRRKQFMENFLTEFYQEWDI</sequence>
<feature type="domain" description="HD" evidence="1">
    <location>
        <begin position="32"/>
        <end position="137"/>
    </location>
</feature>
<name>A0AAW8U2A6_9ENTE</name>
<dbReference type="InterPro" id="IPR006674">
    <property type="entry name" value="HD_domain"/>
</dbReference>
<dbReference type="SMART" id="SM00471">
    <property type="entry name" value="HDc"/>
    <property type="match status" value="1"/>
</dbReference>
<evidence type="ECO:0000313" key="2">
    <source>
        <dbReference type="EMBL" id="MDT2811011.1"/>
    </source>
</evidence>
<dbReference type="EMBL" id="JARQBJ010000005">
    <property type="protein sequence ID" value="MDT2811011.1"/>
    <property type="molecule type" value="Genomic_DNA"/>
</dbReference>
<dbReference type="Pfam" id="PF01966">
    <property type="entry name" value="HD"/>
    <property type="match status" value="1"/>
</dbReference>
<evidence type="ECO:0000259" key="1">
    <source>
        <dbReference type="PROSITE" id="PS51831"/>
    </source>
</evidence>